<dbReference type="SMART" id="SM00870">
    <property type="entry name" value="Asparaginase"/>
    <property type="match status" value="1"/>
</dbReference>
<dbReference type="Pfam" id="PF17763">
    <property type="entry name" value="Asparaginase_C"/>
    <property type="match status" value="1"/>
</dbReference>
<feature type="domain" description="L-asparaginase N-terminal" evidence="5">
    <location>
        <begin position="6"/>
        <end position="191"/>
    </location>
</feature>
<dbReference type="InterPro" id="IPR004550">
    <property type="entry name" value="AsnASE_II"/>
</dbReference>
<evidence type="ECO:0000313" key="7">
    <source>
        <dbReference type="EMBL" id="CAA9452115.1"/>
    </source>
</evidence>
<feature type="active site" description="O-isoaspartyl threonine intermediate" evidence="3">
    <location>
        <position position="14"/>
    </location>
</feature>
<dbReference type="PANTHER" id="PTHR11707:SF28">
    <property type="entry name" value="60 KDA LYSOPHOSPHOLIPASE"/>
    <property type="match status" value="1"/>
</dbReference>
<feature type="binding site" evidence="4">
    <location>
        <position position="58"/>
    </location>
    <ligand>
        <name>substrate</name>
    </ligand>
</feature>
<dbReference type="InterPro" id="IPR027474">
    <property type="entry name" value="L-asparaginase_N"/>
</dbReference>
<dbReference type="Gene3D" id="3.40.50.1170">
    <property type="entry name" value="L-asparaginase, N-terminal domain"/>
    <property type="match status" value="1"/>
</dbReference>
<evidence type="ECO:0000256" key="4">
    <source>
        <dbReference type="PIRSR" id="PIRSR001220-2"/>
    </source>
</evidence>
<dbReference type="PRINTS" id="PR00139">
    <property type="entry name" value="ASNGLNASE"/>
</dbReference>
<dbReference type="EC" id="3.5.1.1" evidence="7"/>
<evidence type="ECO:0000259" key="6">
    <source>
        <dbReference type="Pfam" id="PF17763"/>
    </source>
</evidence>
<feature type="binding site" evidence="4">
    <location>
        <begin position="90"/>
        <end position="91"/>
    </location>
    <ligand>
        <name>substrate</name>
    </ligand>
</feature>
<dbReference type="InterPro" id="IPR027473">
    <property type="entry name" value="L-asparaginase_C"/>
</dbReference>
<comment type="similarity">
    <text evidence="1">Belongs to the asparaginase 1 family.</text>
</comment>
<dbReference type="EMBL" id="CADCVH010000032">
    <property type="protein sequence ID" value="CAA9452115.1"/>
    <property type="molecule type" value="Genomic_DNA"/>
</dbReference>
<name>A0A6J4QVU1_9ACTN</name>
<accession>A0A6J4QVU1</accession>
<sequence length="331" mass="34505">MNLPEVSVLSLGGTISSSTDAGGAFVVPTLAGETLVSDVPELAEVADVSAFSFRQAASGELTVDDLIELAGEVTRRIDGGADGVVVTQGTDTIEETAFVLDLLVDREAPVVVTGAMRNPTLAGADGPANLLAAVRVAAGETARGLGAVVVFNDEIHAARFVRKTHTQSLATFRSDPVGPVGWVSEGKARVVLRPSERRRVVLPERTQNHRVALLTATLGDDGRLIPMVKRLGYAGLVVEAFGGGHVPSLLVEPLETLANTMPVVLASRAGKGEVLTSTYGFSGSETDLLGRGLIAAGPLDGLKSRLLLLLLLNSGATKEEIAERFDRWLGG</sequence>
<dbReference type="PIRSF" id="PIRSF500176">
    <property type="entry name" value="L_ASNase"/>
    <property type="match status" value="1"/>
</dbReference>
<dbReference type="AlphaFoldDB" id="A0A6J4QVU1"/>
<dbReference type="Pfam" id="PF00710">
    <property type="entry name" value="Asparaginase"/>
    <property type="match status" value="1"/>
</dbReference>
<feature type="domain" description="Asparaginase/glutaminase C-terminal" evidence="6">
    <location>
        <begin position="210"/>
        <end position="325"/>
    </location>
</feature>
<keyword evidence="2 7" id="KW-0378">Hydrolase</keyword>
<dbReference type="InterPro" id="IPR006034">
    <property type="entry name" value="Asparaginase/glutaminase-like"/>
</dbReference>
<dbReference type="SUPFAM" id="SSF53774">
    <property type="entry name" value="Glutaminase/Asparaginase"/>
    <property type="match status" value="1"/>
</dbReference>
<evidence type="ECO:0000259" key="5">
    <source>
        <dbReference type="Pfam" id="PF00710"/>
    </source>
</evidence>
<evidence type="ECO:0000256" key="2">
    <source>
        <dbReference type="ARBA" id="ARBA00022801"/>
    </source>
</evidence>
<dbReference type="GO" id="GO:0006528">
    <property type="term" value="P:asparagine metabolic process"/>
    <property type="evidence" value="ECO:0007669"/>
    <property type="project" value="InterPro"/>
</dbReference>
<dbReference type="SFLD" id="SFLDS00057">
    <property type="entry name" value="Glutaminase/Asparaginase"/>
    <property type="match status" value="1"/>
</dbReference>
<dbReference type="FunFam" id="3.40.50.1170:FF:000001">
    <property type="entry name" value="L-asparaginase 2"/>
    <property type="match status" value="1"/>
</dbReference>
<gene>
    <name evidence="7" type="ORF">AVDCRST_MAG02-939</name>
</gene>
<dbReference type="GO" id="GO:0004067">
    <property type="term" value="F:asparaginase activity"/>
    <property type="evidence" value="ECO:0007669"/>
    <property type="project" value="UniProtKB-UniRule"/>
</dbReference>
<evidence type="ECO:0000256" key="1">
    <source>
        <dbReference type="ARBA" id="ARBA00010518"/>
    </source>
</evidence>
<dbReference type="PANTHER" id="PTHR11707">
    <property type="entry name" value="L-ASPARAGINASE"/>
    <property type="match status" value="1"/>
</dbReference>
<dbReference type="PROSITE" id="PS51732">
    <property type="entry name" value="ASN_GLN_ASE_3"/>
    <property type="match status" value="1"/>
</dbReference>
<dbReference type="InterPro" id="IPR040919">
    <property type="entry name" value="Asparaginase_C"/>
</dbReference>
<dbReference type="InterPro" id="IPR037152">
    <property type="entry name" value="L-asparaginase_N_sf"/>
</dbReference>
<dbReference type="PIRSF" id="PIRSF001220">
    <property type="entry name" value="L-ASNase_gatD"/>
    <property type="match status" value="1"/>
</dbReference>
<dbReference type="CDD" id="cd08964">
    <property type="entry name" value="L-asparaginase_II"/>
    <property type="match status" value="1"/>
</dbReference>
<organism evidence="7">
    <name type="scientific">uncultured Rubrobacteraceae bacterium</name>
    <dbReference type="NCBI Taxonomy" id="349277"/>
    <lineage>
        <taxon>Bacteria</taxon>
        <taxon>Bacillati</taxon>
        <taxon>Actinomycetota</taxon>
        <taxon>Rubrobacteria</taxon>
        <taxon>Rubrobacterales</taxon>
        <taxon>Rubrobacteraceae</taxon>
        <taxon>environmental samples</taxon>
    </lineage>
</organism>
<proteinExistence type="inferred from homology"/>
<evidence type="ECO:0000256" key="3">
    <source>
        <dbReference type="PIRSR" id="PIRSR001220-1"/>
    </source>
</evidence>
<dbReference type="Gene3D" id="3.40.50.40">
    <property type="match status" value="1"/>
</dbReference>
<protein>
    <submittedName>
        <fullName evidence="7">L-asparaginase</fullName>
        <ecNumber evidence="7">3.5.1.1</ecNumber>
    </submittedName>
</protein>
<reference evidence="7" key="1">
    <citation type="submission" date="2020-02" db="EMBL/GenBank/DDBJ databases">
        <authorList>
            <person name="Meier V. D."/>
        </authorList>
    </citation>
    <scope>NUCLEOTIDE SEQUENCE</scope>
    <source>
        <strain evidence="7">AVDCRST_MAG02</strain>
    </source>
</reference>
<dbReference type="InterPro" id="IPR036152">
    <property type="entry name" value="Asp/glu_Ase-like_sf"/>
</dbReference>